<accession>A0A8J2V5Y5</accession>
<name>A0A8J2V5Y5_9PROT</name>
<keyword evidence="3" id="KW-1185">Reference proteome</keyword>
<feature type="transmembrane region" description="Helical" evidence="1">
    <location>
        <begin position="106"/>
        <end position="131"/>
    </location>
</feature>
<protein>
    <submittedName>
        <fullName evidence="2">Uncharacterized protein</fullName>
    </submittedName>
</protein>
<comment type="caution">
    <text evidence="2">The sequence shown here is derived from an EMBL/GenBank/DDBJ whole genome shotgun (WGS) entry which is preliminary data.</text>
</comment>
<evidence type="ECO:0000313" key="3">
    <source>
        <dbReference type="Proteomes" id="UP000613582"/>
    </source>
</evidence>
<dbReference type="EMBL" id="BMGH01000001">
    <property type="protein sequence ID" value="GGD17260.1"/>
    <property type="molecule type" value="Genomic_DNA"/>
</dbReference>
<evidence type="ECO:0000256" key="1">
    <source>
        <dbReference type="SAM" id="Phobius"/>
    </source>
</evidence>
<dbReference type="AlphaFoldDB" id="A0A8J2V5Y5"/>
<keyword evidence="1" id="KW-0812">Transmembrane</keyword>
<dbReference type="Proteomes" id="UP000613582">
    <property type="component" value="Unassembled WGS sequence"/>
</dbReference>
<reference evidence="2" key="1">
    <citation type="journal article" date="2014" name="Int. J. Syst. Evol. Microbiol.">
        <title>Complete genome sequence of Corynebacterium casei LMG S-19264T (=DSM 44701T), isolated from a smear-ripened cheese.</title>
        <authorList>
            <consortium name="US DOE Joint Genome Institute (JGI-PGF)"/>
            <person name="Walter F."/>
            <person name="Albersmeier A."/>
            <person name="Kalinowski J."/>
            <person name="Ruckert C."/>
        </authorList>
    </citation>
    <scope>NUCLEOTIDE SEQUENCE</scope>
    <source>
        <strain evidence="2">CGMCC 1.12921</strain>
    </source>
</reference>
<reference evidence="2" key="2">
    <citation type="submission" date="2020-09" db="EMBL/GenBank/DDBJ databases">
        <authorList>
            <person name="Sun Q."/>
            <person name="Zhou Y."/>
        </authorList>
    </citation>
    <scope>NUCLEOTIDE SEQUENCE</scope>
    <source>
        <strain evidence="2">CGMCC 1.12921</strain>
    </source>
</reference>
<keyword evidence="1" id="KW-0472">Membrane</keyword>
<sequence length="140" mass="15344">MIRTVILSALGLSAAALALEWLEYQYVIRTLSTEVYIVVLCVGFTALGLWAGHRLTARRQPAGFELNEAALVSLSITGREHEVLQHLAAGQSNKEETMRAAYGNPLFRVAMTFTEIFPVGFVIALASAAILRNPMVLRAR</sequence>
<feature type="transmembrane region" description="Helical" evidence="1">
    <location>
        <begin position="34"/>
        <end position="52"/>
    </location>
</feature>
<dbReference type="RefSeq" id="WP_188157854.1">
    <property type="nucleotide sequence ID" value="NZ_BMGH01000001.1"/>
</dbReference>
<gene>
    <name evidence="2" type="ORF">GCM10011342_27600</name>
</gene>
<organism evidence="2 3">
    <name type="scientific">Aquisalinus flavus</name>
    <dbReference type="NCBI Taxonomy" id="1526572"/>
    <lineage>
        <taxon>Bacteria</taxon>
        <taxon>Pseudomonadati</taxon>
        <taxon>Pseudomonadota</taxon>
        <taxon>Alphaproteobacteria</taxon>
        <taxon>Parvularculales</taxon>
        <taxon>Parvularculaceae</taxon>
        <taxon>Aquisalinus</taxon>
    </lineage>
</organism>
<evidence type="ECO:0000313" key="2">
    <source>
        <dbReference type="EMBL" id="GGD17260.1"/>
    </source>
</evidence>
<keyword evidence="1" id="KW-1133">Transmembrane helix</keyword>
<proteinExistence type="predicted"/>